<dbReference type="PROSITE" id="PS50157">
    <property type="entry name" value="ZINC_FINGER_C2H2_2"/>
    <property type="match status" value="8"/>
</dbReference>
<dbReference type="GO" id="GO:0008270">
    <property type="term" value="F:zinc ion binding"/>
    <property type="evidence" value="ECO:0007669"/>
    <property type="project" value="UniProtKB-KW"/>
</dbReference>
<dbReference type="GO" id="GO:0005634">
    <property type="term" value="C:nucleus"/>
    <property type="evidence" value="ECO:0007669"/>
    <property type="project" value="UniProtKB-SubCell"/>
</dbReference>
<dbReference type="PANTHER" id="PTHR24376">
    <property type="entry name" value="ZINC FINGER PROTEIN"/>
    <property type="match status" value="1"/>
</dbReference>
<evidence type="ECO:0000259" key="9">
    <source>
        <dbReference type="PROSITE" id="PS50157"/>
    </source>
</evidence>
<dbReference type="InterPro" id="IPR013087">
    <property type="entry name" value="Znf_C2H2_type"/>
</dbReference>
<evidence type="ECO:0000256" key="4">
    <source>
        <dbReference type="ARBA" id="ARBA00022771"/>
    </source>
</evidence>
<dbReference type="Gene3D" id="3.30.160.60">
    <property type="entry name" value="Classic Zinc Finger"/>
    <property type="match status" value="7"/>
</dbReference>
<feature type="domain" description="C2H2-type" evidence="9">
    <location>
        <begin position="666"/>
        <end position="689"/>
    </location>
</feature>
<feature type="domain" description="C2H2-type" evidence="9">
    <location>
        <begin position="577"/>
        <end position="605"/>
    </location>
</feature>
<dbReference type="PROSITE" id="PS00028">
    <property type="entry name" value="ZINC_FINGER_C2H2_1"/>
    <property type="match status" value="9"/>
</dbReference>
<protein>
    <recommendedName>
        <fullName evidence="9">C2H2-type domain-containing protein</fullName>
    </recommendedName>
</protein>
<accession>A0AAN8ZYP3</accession>
<evidence type="ECO:0000256" key="5">
    <source>
        <dbReference type="ARBA" id="ARBA00022833"/>
    </source>
</evidence>
<dbReference type="Proteomes" id="UP001381693">
    <property type="component" value="Unassembled WGS sequence"/>
</dbReference>
<gene>
    <name evidence="10" type="ORF">SK128_016484</name>
</gene>
<sequence length="821" mass="94930">MDVNASSLRLMDDKEKPEGECILILGSDGKEEICRITSGFEDDFEEEIININDKEVCFGCQTDGILSTTTSFLVNIPILFCAQPTPWDAETQCYIPPLIDTSFGNDTFYSQEKVLNSSKNTVAAEIKEDIRESVKVPNMAKEENIKRRGRPGGKRKHIQPKGTLRICNTVKGLFVSSNKSTETSIRTNRKRRRTKKFDADFEYDFKESDFEDDVKSEMEDDNWKGECEDPSNDRDGIEDKNQWENDAKRGSSEERKKQESQEWKKKTTKNSVNIISNTRDMSSQPDMKKEHLNEDMDYQSLFDAVVWKEDVTSDDNEELESSEDMFSCEDSDFLDSKQIQTVGLDDLSPGNSKKLSLRYKKYVERSRMKYHKEKVVQVDGIVVFKCLKCNKEFDKRLQLTEHRQVHSRKFRIHKCSLCGKTFHEARKYFSHMSLHERIFECNTCNRKFSLLANLKKHISTHKNAPENVCDVCGFQFFTKNELDVHYTAQHQEDNVRTYNLKCVHCGKKYIREEAFTQHLHNAPYMCSTCSESFGCKFELKKHIKYEHGNCVCEFCGKSFKSNSILNHIKLMHKEGQIQCPHCPKKFVYRSRLLGHIDSCHNSEKKYKCNHCPYSAKTANSINFHHRKCHMGPNMLPWYECDICHRKFYLPSKLTLHYRSHTGEKPFSCHVCGKSFACKYNMLEHEKAVHGERIEMKNADGSTMVRVVKHRRAPRTSGRRCDLCGINVPISTTIFDHVKNFHASQHSEANDEAPDMKVGLKFEPQAEEREAEGDRCLEYEVIDGSDVILSASSSMVNVRADEIPSNATLVEIEGVEYHVVRQ</sequence>
<name>A0AAN8ZYP3_HALRR</name>
<evidence type="ECO:0000256" key="8">
    <source>
        <dbReference type="SAM" id="MobiDB-lite"/>
    </source>
</evidence>
<dbReference type="SMART" id="SM00355">
    <property type="entry name" value="ZnF_C2H2"/>
    <property type="match status" value="12"/>
</dbReference>
<evidence type="ECO:0000313" key="11">
    <source>
        <dbReference type="Proteomes" id="UP001381693"/>
    </source>
</evidence>
<feature type="region of interest" description="Disordered" evidence="8">
    <location>
        <begin position="211"/>
        <end position="273"/>
    </location>
</feature>
<keyword evidence="2" id="KW-0479">Metal-binding</keyword>
<reference evidence="10 11" key="1">
    <citation type="submission" date="2023-11" db="EMBL/GenBank/DDBJ databases">
        <title>Halocaridina rubra genome assembly.</title>
        <authorList>
            <person name="Smith C."/>
        </authorList>
    </citation>
    <scope>NUCLEOTIDE SEQUENCE [LARGE SCALE GENOMIC DNA]</scope>
    <source>
        <strain evidence="10">EP-1</strain>
        <tissue evidence="10">Whole</tissue>
    </source>
</reference>
<evidence type="ECO:0000256" key="6">
    <source>
        <dbReference type="ARBA" id="ARBA00023242"/>
    </source>
</evidence>
<dbReference type="InterPro" id="IPR036236">
    <property type="entry name" value="Znf_C2H2_sf"/>
</dbReference>
<keyword evidence="5" id="KW-0862">Zinc</keyword>
<comment type="subcellular location">
    <subcellularLocation>
        <location evidence="1">Nucleus</location>
    </subcellularLocation>
</comment>
<keyword evidence="6" id="KW-0539">Nucleus</keyword>
<evidence type="ECO:0000256" key="7">
    <source>
        <dbReference type="PROSITE-ProRule" id="PRU00042"/>
    </source>
</evidence>
<dbReference type="GO" id="GO:0000978">
    <property type="term" value="F:RNA polymerase II cis-regulatory region sequence-specific DNA binding"/>
    <property type="evidence" value="ECO:0007669"/>
    <property type="project" value="TreeGrafter"/>
</dbReference>
<evidence type="ECO:0000256" key="3">
    <source>
        <dbReference type="ARBA" id="ARBA00022737"/>
    </source>
</evidence>
<dbReference type="EMBL" id="JAXCGZ010020043">
    <property type="protein sequence ID" value="KAK7065710.1"/>
    <property type="molecule type" value="Genomic_DNA"/>
</dbReference>
<feature type="domain" description="C2H2-type" evidence="9">
    <location>
        <begin position="413"/>
        <end position="435"/>
    </location>
</feature>
<feature type="domain" description="C2H2-type" evidence="9">
    <location>
        <begin position="638"/>
        <end position="665"/>
    </location>
</feature>
<dbReference type="PANTHER" id="PTHR24376:SF216">
    <property type="entry name" value="ZINC FINGER PROTEIN 420-LIKE"/>
    <property type="match status" value="1"/>
</dbReference>
<proteinExistence type="predicted"/>
<keyword evidence="3" id="KW-0677">Repeat</keyword>
<dbReference type="Pfam" id="PF00096">
    <property type="entry name" value="zf-C2H2"/>
    <property type="match status" value="2"/>
</dbReference>
<dbReference type="SUPFAM" id="SSF57667">
    <property type="entry name" value="beta-beta-alpha zinc fingers"/>
    <property type="match status" value="5"/>
</dbReference>
<keyword evidence="4 7" id="KW-0863">Zinc-finger</keyword>
<feature type="compositionally biased region" description="Basic and acidic residues" evidence="8">
    <location>
        <begin position="211"/>
        <end position="265"/>
    </location>
</feature>
<evidence type="ECO:0000256" key="1">
    <source>
        <dbReference type="ARBA" id="ARBA00004123"/>
    </source>
</evidence>
<dbReference type="GO" id="GO:0001228">
    <property type="term" value="F:DNA-binding transcription activator activity, RNA polymerase II-specific"/>
    <property type="evidence" value="ECO:0007669"/>
    <property type="project" value="TreeGrafter"/>
</dbReference>
<keyword evidence="11" id="KW-1185">Reference proteome</keyword>
<organism evidence="10 11">
    <name type="scientific">Halocaridina rubra</name>
    <name type="common">Hawaiian red shrimp</name>
    <dbReference type="NCBI Taxonomy" id="373956"/>
    <lineage>
        <taxon>Eukaryota</taxon>
        <taxon>Metazoa</taxon>
        <taxon>Ecdysozoa</taxon>
        <taxon>Arthropoda</taxon>
        <taxon>Crustacea</taxon>
        <taxon>Multicrustacea</taxon>
        <taxon>Malacostraca</taxon>
        <taxon>Eumalacostraca</taxon>
        <taxon>Eucarida</taxon>
        <taxon>Decapoda</taxon>
        <taxon>Pleocyemata</taxon>
        <taxon>Caridea</taxon>
        <taxon>Atyoidea</taxon>
        <taxon>Atyidae</taxon>
        <taxon>Halocaridina</taxon>
    </lineage>
</organism>
<feature type="domain" description="C2H2-type" evidence="9">
    <location>
        <begin position="384"/>
        <end position="411"/>
    </location>
</feature>
<dbReference type="AlphaFoldDB" id="A0AAN8ZYP3"/>
<evidence type="ECO:0000256" key="2">
    <source>
        <dbReference type="ARBA" id="ARBA00022723"/>
    </source>
</evidence>
<feature type="domain" description="C2H2-type" evidence="9">
    <location>
        <begin position="606"/>
        <end position="634"/>
    </location>
</feature>
<feature type="domain" description="C2H2-type" evidence="9">
    <location>
        <begin position="439"/>
        <end position="466"/>
    </location>
</feature>
<comment type="caution">
    <text evidence="10">The sequence shown here is derived from an EMBL/GenBank/DDBJ whole genome shotgun (WGS) entry which is preliminary data.</text>
</comment>
<evidence type="ECO:0000313" key="10">
    <source>
        <dbReference type="EMBL" id="KAK7065710.1"/>
    </source>
</evidence>
<dbReference type="GO" id="GO:0005694">
    <property type="term" value="C:chromosome"/>
    <property type="evidence" value="ECO:0007669"/>
    <property type="project" value="UniProtKB-ARBA"/>
</dbReference>
<feature type="domain" description="C2H2-type" evidence="9">
    <location>
        <begin position="524"/>
        <end position="547"/>
    </location>
</feature>
<dbReference type="FunFam" id="3.30.160.60:FF:001732">
    <property type="entry name" value="Zgc:162936"/>
    <property type="match status" value="1"/>
</dbReference>